<keyword evidence="3" id="KW-1003">Cell membrane</keyword>
<keyword evidence="4 7" id="KW-0812">Transmembrane</keyword>
<proteinExistence type="inferred from homology"/>
<evidence type="ECO:0000259" key="8">
    <source>
        <dbReference type="Pfam" id="PF04039"/>
    </source>
</evidence>
<evidence type="ECO:0000256" key="2">
    <source>
        <dbReference type="ARBA" id="ARBA00009425"/>
    </source>
</evidence>
<evidence type="ECO:0000313" key="10">
    <source>
        <dbReference type="Proteomes" id="UP000249135"/>
    </source>
</evidence>
<feature type="domain" description="Na+/H+ antiporter MnhB subunit-related protein" evidence="8">
    <location>
        <begin position="7"/>
        <end position="129"/>
    </location>
</feature>
<feature type="transmembrane region" description="Helical" evidence="7">
    <location>
        <begin position="12"/>
        <end position="31"/>
    </location>
</feature>
<feature type="transmembrane region" description="Helical" evidence="7">
    <location>
        <begin position="69"/>
        <end position="89"/>
    </location>
</feature>
<dbReference type="PANTHER" id="PTHR33932">
    <property type="entry name" value="NA(+)/H(+) ANTIPORTER SUBUNIT B"/>
    <property type="match status" value="1"/>
</dbReference>
<organism evidence="9 10">
    <name type="scientific">Variovorax paradoxus</name>
    <dbReference type="NCBI Taxonomy" id="34073"/>
    <lineage>
        <taxon>Bacteria</taxon>
        <taxon>Pseudomonadati</taxon>
        <taxon>Pseudomonadota</taxon>
        <taxon>Betaproteobacteria</taxon>
        <taxon>Burkholderiales</taxon>
        <taxon>Comamonadaceae</taxon>
        <taxon>Variovorax</taxon>
    </lineage>
</organism>
<comment type="subcellular location">
    <subcellularLocation>
        <location evidence="1">Cell membrane</location>
        <topology evidence="1">Multi-pass membrane protein</topology>
    </subcellularLocation>
</comment>
<name>A0A2W5QK20_VARPD</name>
<accession>A0A2W5QK20</accession>
<dbReference type="InterPro" id="IPR007182">
    <property type="entry name" value="MnhB"/>
</dbReference>
<dbReference type="InterPro" id="IPR050622">
    <property type="entry name" value="CPA3_antiporter_subunitB"/>
</dbReference>
<comment type="caution">
    <text evidence="9">The sequence shown here is derived from an EMBL/GenBank/DDBJ whole genome shotgun (WGS) entry which is preliminary data.</text>
</comment>
<feature type="transmembrane region" description="Helical" evidence="7">
    <location>
        <begin position="109"/>
        <end position="129"/>
    </location>
</feature>
<sequence length="159" mass="16414">MNRRLVILEVVARPLYWVMLAASLVVLLRGHNEPGGGFIGGLLAVTASVLWAVAHGPDAATQRLPLRSPVRLAALGVLVGALSGLPAWVLGKPYLTHLWASVPLGFTTLPVSTVLVFDVGVYLCVWGALGGYAVALLGSDEADDGADEGAPEAPNGGAR</sequence>
<evidence type="ECO:0000256" key="5">
    <source>
        <dbReference type="ARBA" id="ARBA00022989"/>
    </source>
</evidence>
<dbReference type="PANTHER" id="PTHR33932:SF4">
    <property type="entry name" value="NA(+)_H(+) ANTIPORTER SUBUNIT B"/>
    <property type="match status" value="1"/>
</dbReference>
<evidence type="ECO:0000256" key="6">
    <source>
        <dbReference type="ARBA" id="ARBA00023136"/>
    </source>
</evidence>
<keyword evidence="6 7" id="KW-0472">Membrane</keyword>
<protein>
    <submittedName>
        <fullName evidence="9">Na(+)/H(+) antiporter subunit B</fullName>
    </submittedName>
</protein>
<dbReference type="Proteomes" id="UP000249135">
    <property type="component" value="Unassembled WGS sequence"/>
</dbReference>
<gene>
    <name evidence="9" type="ORF">DI563_03280</name>
</gene>
<evidence type="ECO:0000256" key="4">
    <source>
        <dbReference type="ARBA" id="ARBA00022692"/>
    </source>
</evidence>
<evidence type="ECO:0000256" key="7">
    <source>
        <dbReference type="SAM" id="Phobius"/>
    </source>
</evidence>
<dbReference type="GO" id="GO:0005886">
    <property type="term" value="C:plasma membrane"/>
    <property type="evidence" value="ECO:0007669"/>
    <property type="project" value="UniProtKB-SubCell"/>
</dbReference>
<reference evidence="9 10" key="1">
    <citation type="submission" date="2017-08" db="EMBL/GenBank/DDBJ databases">
        <title>Infants hospitalized years apart are colonized by the same room-sourced microbial strains.</title>
        <authorList>
            <person name="Brooks B."/>
            <person name="Olm M.R."/>
            <person name="Firek B.A."/>
            <person name="Baker R."/>
            <person name="Thomas B.C."/>
            <person name="Morowitz M.J."/>
            <person name="Banfield J.F."/>
        </authorList>
    </citation>
    <scope>NUCLEOTIDE SEQUENCE [LARGE SCALE GENOMIC DNA]</scope>
    <source>
        <strain evidence="9">S2_005_003_R2_41</strain>
    </source>
</reference>
<dbReference type="Pfam" id="PF04039">
    <property type="entry name" value="MnhB"/>
    <property type="match status" value="1"/>
</dbReference>
<evidence type="ECO:0000313" key="9">
    <source>
        <dbReference type="EMBL" id="PZQ77588.1"/>
    </source>
</evidence>
<dbReference type="EMBL" id="QFPP01000015">
    <property type="protein sequence ID" value="PZQ77588.1"/>
    <property type="molecule type" value="Genomic_DNA"/>
</dbReference>
<feature type="transmembrane region" description="Helical" evidence="7">
    <location>
        <begin position="37"/>
        <end position="57"/>
    </location>
</feature>
<evidence type="ECO:0000256" key="1">
    <source>
        <dbReference type="ARBA" id="ARBA00004651"/>
    </source>
</evidence>
<evidence type="ECO:0000256" key="3">
    <source>
        <dbReference type="ARBA" id="ARBA00022475"/>
    </source>
</evidence>
<keyword evidence="5 7" id="KW-1133">Transmembrane helix</keyword>
<dbReference type="AlphaFoldDB" id="A0A2W5QK20"/>
<comment type="similarity">
    <text evidence="2">Belongs to the CPA3 antiporters (TC 2.A.63) subunit B family.</text>
</comment>